<dbReference type="SUPFAM" id="SSF53383">
    <property type="entry name" value="PLP-dependent transferases"/>
    <property type="match status" value="1"/>
</dbReference>
<dbReference type="Pfam" id="PF00202">
    <property type="entry name" value="Aminotran_3"/>
    <property type="match status" value="1"/>
</dbReference>
<protein>
    <submittedName>
        <fullName evidence="7">Omega amino acid--pyruvate aminotransferase</fullName>
    </submittedName>
</protein>
<comment type="cofactor">
    <cofactor evidence="1">
        <name>pyridoxal 5'-phosphate</name>
        <dbReference type="ChEBI" id="CHEBI:597326"/>
    </cofactor>
</comment>
<dbReference type="FunFam" id="3.40.640.10:FF:000014">
    <property type="entry name" value="Adenosylmethionine-8-amino-7-oxononanoate aminotransferase, probable"/>
    <property type="match status" value="1"/>
</dbReference>
<dbReference type="InterPro" id="IPR015424">
    <property type="entry name" value="PyrdxlP-dep_Trfase"/>
</dbReference>
<gene>
    <name evidence="7" type="ORF">A9404_08875</name>
</gene>
<organism evidence="7 8">
    <name type="scientific">Halothiobacillus diazotrophicus</name>
    <dbReference type="NCBI Taxonomy" id="1860122"/>
    <lineage>
        <taxon>Bacteria</taxon>
        <taxon>Pseudomonadati</taxon>
        <taxon>Pseudomonadota</taxon>
        <taxon>Gammaproteobacteria</taxon>
        <taxon>Chromatiales</taxon>
        <taxon>Halothiobacillaceae</taxon>
        <taxon>Halothiobacillus</taxon>
    </lineage>
</organism>
<keyword evidence="5 6" id="KW-0663">Pyridoxal phosphate</keyword>
<dbReference type="KEGG" id="haz:A9404_08875"/>
<keyword evidence="7" id="KW-0670">Pyruvate</keyword>
<keyword evidence="8" id="KW-1185">Reference proteome</keyword>
<dbReference type="AlphaFoldDB" id="A0A191ZI02"/>
<reference evidence="7 8" key="1">
    <citation type="submission" date="2016-06" db="EMBL/GenBank/DDBJ databases">
        <title>Insight into the functional genes involving in sulfur oxidation in Pearl River water.</title>
        <authorList>
            <person name="Luo J."/>
            <person name="Tan X."/>
            <person name="Lin W."/>
        </authorList>
    </citation>
    <scope>NUCLEOTIDE SEQUENCE [LARGE SCALE GENOMIC DNA]</scope>
    <source>
        <strain evidence="7 8">LS2</strain>
    </source>
</reference>
<keyword evidence="3 7" id="KW-0032">Aminotransferase</keyword>
<evidence type="ECO:0000256" key="3">
    <source>
        <dbReference type="ARBA" id="ARBA00022576"/>
    </source>
</evidence>
<dbReference type="Proteomes" id="UP000078596">
    <property type="component" value="Chromosome"/>
</dbReference>
<dbReference type="Gene3D" id="3.90.1150.10">
    <property type="entry name" value="Aspartate Aminotransferase, domain 1"/>
    <property type="match status" value="1"/>
</dbReference>
<dbReference type="STRING" id="1860122.A9404_08875"/>
<dbReference type="InterPro" id="IPR049704">
    <property type="entry name" value="Aminotrans_3_PPA_site"/>
</dbReference>
<evidence type="ECO:0000256" key="1">
    <source>
        <dbReference type="ARBA" id="ARBA00001933"/>
    </source>
</evidence>
<dbReference type="InterPro" id="IPR015421">
    <property type="entry name" value="PyrdxlP-dep_Trfase_major"/>
</dbReference>
<dbReference type="GO" id="GO:0009102">
    <property type="term" value="P:biotin biosynthetic process"/>
    <property type="evidence" value="ECO:0007669"/>
    <property type="project" value="TreeGrafter"/>
</dbReference>
<evidence type="ECO:0000256" key="4">
    <source>
        <dbReference type="ARBA" id="ARBA00022679"/>
    </source>
</evidence>
<dbReference type="InterPro" id="IPR015422">
    <property type="entry name" value="PyrdxlP-dep_Trfase_small"/>
</dbReference>
<comment type="similarity">
    <text evidence="2 6">Belongs to the class-III pyridoxal-phosphate-dependent aminotransferase family.</text>
</comment>
<evidence type="ECO:0000313" key="8">
    <source>
        <dbReference type="Proteomes" id="UP000078596"/>
    </source>
</evidence>
<name>A0A191ZI02_9GAMM</name>
<evidence type="ECO:0000313" key="7">
    <source>
        <dbReference type="EMBL" id="ANJ67482.1"/>
    </source>
</evidence>
<keyword evidence="4 7" id="KW-0808">Transferase</keyword>
<dbReference type="GO" id="GO:0004015">
    <property type="term" value="F:adenosylmethionine-8-amino-7-oxononanoate transaminase activity"/>
    <property type="evidence" value="ECO:0007669"/>
    <property type="project" value="TreeGrafter"/>
</dbReference>
<evidence type="ECO:0000256" key="5">
    <source>
        <dbReference type="ARBA" id="ARBA00022898"/>
    </source>
</evidence>
<dbReference type="PANTHER" id="PTHR42684">
    <property type="entry name" value="ADENOSYLMETHIONINE-8-AMINO-7-OXONONANOATE AMINOTRANSFERASE"/>
    <property type="match status" value="1"/>
</dbReference>
<proteinExistence type="inferred from homology"/>
<dbReference type="CDD" id="cd00610">
    <property type="entry name" value="OAT_like"/>
    <property type="match status" value="1"/>
</dbReference>
<dbReference type="InterPro" id="IPR005814">
    <property type="entry name" value="Aminotrans_3"/>
</dbReference>
<accession>A0A191ZI02</accession>
<dbReference type="EMBL" id="CP016027">
    <property type="protein sequence ID" value="ANJ67482.1"/>
    <property type="molecule type" value="Genomic_DNA"/>
</dbReference>
<sequence>MSDLPNLDHYWLPFTANRQFKSMPRLFKAAKGNYYTTIDDRTLLDGTAGLWCVAAGHGREEIASSVAHQLRTLDYAPAFQNSHPLAFEAAERLAQYMPPGLDRIFFTGSGSESADTALKIALAYHRITGNPLRNKLIGRERGYHGVNFGGLAVGGIAGNRKAFGNGLPGVDHIRHTLDIGLNAFTRGLPQDGGIALANEFEQRITTLHDPATIAALIVEPMQGSAGVLLPPVGYLKRLREICDKHGILLIFDEVITGFGRLGTRFAADYFGVTPDIITCAKALTNGAVPMGAVAVKREIHDAFMANSPAGGIELPHGYTYTAHPVACAAALATLDIFASEKLEDRAAGLSAHFEQAAHSLKGLPFVKDIRNIGLVAGIELESIPGKPGAAAFATYLKCYEMGVLVRYTGDILAISPPLTIEKDEIDRLFGTIGEALTTLAAEGEAGLDPTRYLKNEQQWAAHQQEIHQQQATLEQTA</sequence>
<dbReference type="PROSITE" id="PS00600">
    <property type="entry name" value="AA_TRANSFER_CLASS_3"/>
    <property type="match status" value="1"/>
</dbReference>
<evidence type="ECO:0000256" key="6">
    <source>
        <dbReference type="RuleBase" id="RU003560"/>
    </source>
</evidence>
<dbReference type="OrthoDB" id="9801052at2"/>
<dbReference type="GO" id="GO:0030170">
    <property type="term" value="F:pyridoxal phosphate binding"/>
    <property type="evidence" value="ECO:0007669"/>
    <property type="project" value="InterPro"/>
</dbReference>
<dbReference type="Gene3D" id="3.40.640.10">
    <property type="entry name" value="Type I PLP-dependent aspartate aminotransferase-like (Major domain)"/>
    <property type="match status" value="1"/>
</dbReference>
<dbReference type="RefSeq" id="WP_066100439.1">
    <property type="nucleotide sequence ID" value="NZ_CP016027.1"/>
</dbReference>
<evidence type="ECO:0000256" key="2">
    <source>
        <dbReference type="ARBA" id="ARBA00008954"/>
    </source>
</evidence>
<dbReference type="PANTHER" id="PTHR42684:SF1">
    <property type="entry name" value="BETA-ALANINE--PYRUVATE AMINOTRANSFERASE"/>
    <property type="match status" value="1"/>
</dbReference>